<comment type="subcellular location">
    <subcellularLocation>
        <location evidence="1">Membrane</location>
        <topology evidence="1">Single-pass membrane protein</topology>
    </subcellularLocation>
</comment>
<accession>A0ABT2EEG1</accession>
<feature type="compositionally biased region" description="Low complexity" evidence="7">
    <location>
        <begin position="421"/>
        <end position="431"/>
    </location>
</feature>
<dbReference type="GO" id="GO:0006508">
    <property type="term" value="P:proteolysis"/>
    <property type="evidence" value="ECO:0007669"/>
    <property type="project" value="UniProtKB-KW"/>
</dbReference>
<comment type="function">
    <text evidence="6">HflC and HflK could encode or regulate a protease.</text>
</comment>
<comment type="caution">
    <text evidence="9">The sequence shown here is derived from an EMBL/GenBank/DDBJ whole genome shotgun (WGS) entry which is preliminary data.</text>
</comment>
<dbReference type="PANTHER" id="PTHR43327:SF2">
    <property type="entry name" value="MODULATOR OF FTSH PROTEASE HFLK"/>
    <property type="match status" value="1"/>
</dbReference>
<proteinExistence type="inferred from homology"/>
<keyword evidence="9" id="KW-0378">Hydrolase</keyword>
<sequence>MAWNEPGGGNQHDPWSSGGRRGNNDGGNRNSGNDGGNGNKNPSGNNQNGNNQGPPDLDEALKKFQDKLNNMLGGGGRRNGGGKRGGGGRSGGGKPRNALALPGLVVVVALAIWAATGFYLVDQSERGVVLRFGEYQDTVNPGLHWNPPLIDDVRMVNVTRVRSLTQTQSMLTRDENIVEVEISAQYQVANPRDFVLNVRDPGLSIENALDSSLRHVVGGTDMIDILTSGREILGSSVASRLQTYLDAYGAGIRLQTINIESTSAPAPVIDAFDDVIRAREDRQRTINEGMAYANAIIPAAQGQAQRIVEQGQGYRESVVAEAQGQANRFNALLGEYQNSPLVMRERMYLDAIEEVFGNTPKVLLDVSDNAPLMYLPLDQLRSGSNGNRQSAGQSASGSDSNSGEELDPQVIDRLRATQGASSSSSSSNNSSIRREGR</sequence>
<dbReference type="Pfam" id="PF12221">
    <property type="entry name" value="HflK_N"/>
    <property type="match status" value="1"/>
</dbReference>
<evidence type="ECO:0000313" key="10">
    <source>
        <dbReference type="Proteomes" id="UP001165542"/>
    </source>
</evidence>
<dbReference type="Proteomes" id="UP001165542">
    <property type="component" value="Unassembled WGS sequence"/>
</dbReference>
<evidence type="ECO:0000256" key="1">
    <source>
        <dbReference type="ARBA" id="ARBA00004167"/>
    </source>
</evidence>
<feature type="compositionally biased region" description="Gly residues" evidence="7">
    <location>
        <begin position="1"/>
        <end position="10"/>
    </location>
</feature>
<dbReference type="InterPro" id="IPR036013">
    <property type="entry name" value="Band_7/SPFH_dom_sf"/>
</dbReference>
<dbReference type="InterPro" id="IPR001107">
    <property type="entry name" value="Band_7"/>
</dbReference>
<gene>
    <name evidence="9" type="primary">hflK</name>
    <name evidence="9" type="ORF">LLY24_11655</name>
</gene>
<feature type="compositionally biased region" description="Low complexity" evidence="7">
    <location>
        <begin position="39"/>
        <end position="55"/>
    </location>
</feature>
<dbReference type="InterPro" id="IPR010201">
    <property type="entry name" value="HflK"/>
</dbReference>
<dbReference type="Gene3D" id="3.30.479.30">
    <property type="entry name" value="Band 7 domain"/>
    <property type="match status" value="1"/>
</dbReference>
<evidence type="ECO:0000313" key="9">
    <source>
        <dbReference type="EMBL" id="MCS2609968.1"/>
    </source>
</evidence>
<dbReference type="NCBIfam" id="TIGR01933">
    <property type="entry name" value="hflK"/>
    <property type="match status" value="1"/>
</dbReference>
<feature type="compositionally biased region" description="Low complexity" evidence="7">
    <location>
        <begin position="386"/>
        <end position="401"/>
    </location>
</feature>
<feature type="region of interest" description="Disordered" evidence="7">
    <location>
        <begin position="378"/>
        <end position="437"/>
    </location>
</feature>
<comment type="subunit">
    <text evidence="6">HflC and HflK may interact to form a multimeric complex.</text>
</comment>
<evidence type="ECO:0000256" key="2">
    <source>
        <dbReference type="ARBA" id="ARBA00006971"/>
    </source>
</evidence>
<evidence type="ECO:0000256" key="5">
    <source>
        <dbReference type="ARBA" id="ARBA00023136"/>
    </source>
</evidence>
<evidence type="ECO:0000256" key="4">
    <source>
        <dbReference type="ARBA" id="ARBA00022989"/>
    </source>
</evidence>
<evidence type="ECO:0000256" key="7">
    <source>
        <dbReference type="SAM" id="MobiDB-lite"/>
    </source>
</evidence>
<dbReference type="RefSeq" id="WP_259036474.1">
    <property type="nucleotide sequence ID" value="NZ_JAJISC010000005.1"/>
</dbReference>
<reference evidence="9" key="1">
    <citation type="submission" date="2021-11" db="EMBL/GenBank/DDBJ databases">
        <title>Halomonas sp., isolated from a coastal aquaculture zone in Dongshan Bay.</title>
        <authorList>
            <person name="Lin W."/>
        </authorList>
    </citation>
    <scope>NUCLEOTIDE SEQUENCE</scope>
    <source>
        <strain evidence="9">Yzlin-01</strain>
    </source>
</reference>
<organism evidence="9 10">
    <name type="scientific">Halomonas dongshanensis</name>
    <dbReference type="NCBI Taxonomy" id="2890835"/>
    <lineage>
        <taxon>Bacteria</taxon>
        <taxon>Pseudomonadati</taxon>
        <taxon>Pseudomonadota</taxon>
        <taxon>Gammaproteobacteria</taxon>
        <taxon>Oceanospirillales</taxon>
        <taxon>Halomonadaceae</taxon>
        <taxon>Halomonas</taxon>
    </lineage>
</organism>
<keyword evidence="9" id="KW-0645">Protease</keyword>
<evidence type="ECO:0000256" key="3">
    <source>
        <dbReference type="ARBA" id="ARBA00022692"/>
    </source>
</evidence>
<feature type="region of interest" description="Disordered" evidence="7">
    <location>
        <begin position="1"/>
        <end position="94"/>
    </location>
</feature>
<evidence type="ECO:0000259" key="8">
    <source>
        <dbReference type="SMART" id="SM00244"/>
    </source>
</evidence>
<protein>
    <recommendedName>
        <fullName evidence="6">Protein HflK</fullName>
    </recommendedName>
</protein>
<feature type="transmembrane region" description="Helical" evidence="6">
    <location>
        <begin position="99"/>
        <end position="121"/>
    </location>
</feature>
<dbReference type="InterPro" id="IPR050710">
    <property type="entry name" value="Band7/mec-2_domain"/>
</dbReference>
<keyword evidence="3 6" id="KW-0812">Transmembrane</keyword>
<dbReference type="Pfam" id="PF01145">
    <property type="entry name" value="Band_7"/>
    <property type="match status" value="1"/>
</dbReference>
<feature type="domain" description="Band 7" evidence="8">
    <location>
        <begin position="116"/>
        <end position="276"/>
    </location>
</feature>
<feature type="compositionally biased region" description="Gly residues" evidence="7">
    <location>
        <begin position="72"/>
        <end position="94"/>
    </location>
</feature>
<evidence type="ECO:0000256" key="6">
    <source>
        <dbReference type="RuleBase" id="RU364113"/>
    </source>
</evidence>
<dbReference type="CDD" id="cd03404">
    <property type="entry name" value="SPFH_HflK"/>
    <property type="match status" value="1"/>
</dbReference>
<dbReference type="EMBL" id="JAJISC010000005">
    <property type="protein sequence ID" value="MCS2609968.1"/>
    <property type="molecule type" value="Genomic_DNA"/>
</dbReference>
<keyword evidence="5 6" id="KW-0472">Membrane</keyword>
<dbReference type="GO" id="GO:0008233">
    <property type="term" value="F:peptidase activity"/>
    <property type="evidence" value="ECO:0007669"/>
    <property type="project" value="UniProtKB-KW"/>
</dbReference>
<dbReference type="InterPro" id="IPR020980">
    <property type="entry name" value="Membrane_HflK_N"/>
</dbReference>
<dbReference type="SMART" id="SM00244">
    <property type="entry name" value="PHB"/>
    <property type="match status" value="1"/>
</dbReference>
<comment type="similarity">
    <text evidence="2 6">Belongs to the band 7/mec-2 family. HflK subfamily.</text>
</comment>
<keyword evidence="4 6" id="KW-1133">Transmembrane helix</keyword>
<dbReference type="SUPFAM" id="SSF117892">
    <property type="entry name" value="Band 7/SPFH domain"/>
    <property type="match status" value="1"/>
</dbReference>
<name>A0ABT2EEG1_9GAMM</name>
<keyword evidence="10" id="KW-1185">Reference proteome</keyword>
<dbReference type="PANTHER" id="PTHR43327">
    <property type="entry name" value="STOMATIN-LIKE PROTEIN 2, MITOCHONDRIAL"/>
    <property type="match status" value="1"/>
</dbReference>